<dbReference type="EMBL" id="SWFM01000001">
    <property type="protein sequence ID" value="TKD72025.1"/>
    <property type="molecule type" value="Genomic_DNA"/>
</dbReference>
<dbReference type="CDD" id="cd00371">
    <property type="entry name" value="HMA"/>
    <property type="match status" value="1"/>
</dbReference>
<keyword evidence="1" id="KW-0479">Metal-binding</keyword>
<evidence type="ECO:0000313" key="4">
    <source>
        <dbReference type="Proteomes" id="UP000310541"/>
    </source>
</evidence>
<dbReference type="SUPFAM" id="SSF55008">
    <property type="entry name" value="HMA, heavy metal-associated domain"/>
    <property type="match status" value="1"/>
</dbReference>
<dbReference type="AlphaFoldDB" id="A0A4U1MMY0"/>
<dbReference type="Pfam" id="PF00403">
    <property type="entry name" value="HMA"/>
    <property type="match status" value="1"/>
</dbReference>
<dbReference type="Gene3D" id="3.30.70.100">
    <property type="match status" value="1"/>
</dbReference>
<protein>
    <submittedName>
        <fullName evidence="3">Heavy-metal-associated domain-containing protein</fullName>
    </submittedName>
</protein>
<evidence type="ECO:0000256" key="1">
    <source>
        <dbReference type="ARBA" id="ARBA00022723"/>
    </source>
</evidence>
<sequence>MNEMTVSVSGMKSEDCIQRIESALLSLNGIERALADLKEELVTIVYDEEAVEVSAIMQTIEEAGYQPV</sequence>
<dbReference type="RefSeq" id="WP_136945876.1">
    <property type="nucleotide sequence ID" value="NZ_SWFM01000001.1"/>
</dbReference>
<gene>
    <name evidence="3" type="ORF">FBF83_04285</name>
</gene>
<dbReference type="InterPro" id="IPR036163">
    <property type="entry name" value="HMA_dom_sf"/>
</dbReference>
<dbReference type="PROSITE" id="PS50846">
    <property type="entry name" value="HMA_2"/>
    <property type="match status" value="1"/>
</dbReference>
<evidence type="ECO:0000259" key="2">
    <source>
        <dbReference type="PROSITE" id="PS50846"/>
    </source>
</evidence>
<dbReference type="GO" id="GO:0046872">
    <property type="term" value="F:metal ion binding"/>
    <property type="evidence" value="ECO:0007669"/>
    <property type="project" value="UniProtKB-KW"/>
</dbReference>
<proteinExistence type="predicted"/>
<organism evidence="3 4">
    <name type="scientific">Guptibacillus hwajinpoensis</name>
    <dbReference type="NCBI Taxonomy" id="208199"/>
    <lineage>
        <taxon>Bacteria</taxon>
        <taxon>Bacillati</taxon>
        <taxon>Bacillota</taxon>
        <taxon>Bacilli</taxon>
        <taxon>Bacillales</taxon>
        <taxon>Guptibacillaceae</taxon>
        <taxon>Guptibacillus</taxon>
    </lineage>
</organism>
<name>A0A4U1MMY0_9BACL</name>
<dbReference type="OrthoDB" id="2428971at2"/>
<dbReference type="InterPro" id="IPR006121">
    <property type="entry name" value="HMA_dom"/>
</dbReference>
<evidence type="ECO:0000313" key="3">
    <source>
        <dbReference type="EMBL" id="TKD72025.1"/>
    </source>
</evidence>
<feature type="domain" description="HMA" evidence="2">
    <location>
        <begin position="2"/>
        <end position="68"/>
    </location>
</feature>
<dbReference type="Proteomes" id="UP000310541">
    <property type="component" value="Unassembled WGS sequence"/>
</dbReference>
<accession>A0A4U1MMY0</accession>
<dbReference type="FunFam" id="3.30.70.100:FF:000001">
    <property type="entry name" value="ATPase copper transporting beta"/>
    <property type="match status" value="1"/>
</dbReference>
<reference evidence="3 4" key="1">
    <citation type="submission" date="2019-04" db="EMBL/GenBank/DDBJ databases">
        <title>Genome sequence of Bacillus hwajinpoensis strain Y2.</title>
        <authorList>
            <person name="Fair J.L."/>
            <person name="Maclea K.S."/>
        </authorList>
    </citation>
    <scope>NUCLEOTIDE SEQUENCE [LARGE SCALE GENOMIC DNA]</scope>
    <source>
        <strain evidence="3 4">Y2</strain>
    </source>
</reference>
<comment type="caution">
    <text evidence="3">The sequence shown here is derived from an EMBL/GenBank/DDBJ whole genome shotgun (WGS) entry which is preliminary data.</text>
</comment>